<accession>A0AAW0V217</accession>
<sequence length="132" mass="13573">MQGEGSDDGGDGRPGIHPPPQPRPHPPLSFPATMTSPASLRPLLTLLILLTLIFESAVGVDGGVEAGIGSAGGKAGGGKGRGIEVELGVVRVVCEEAANMVWRGGLEWWRTKRSEAVSGDGMDGMLTSVVVM</sequence>
<keyword evidence="3" id="KW-1185">Reference proteome</keyword>
<dbReference type="Proteomes" id="UP001487740">
    <property type="component" value="Unassembled WGS sequence"/>
</dbReference>
<evidence type="ECO:0000256" key="1">
    <source>
        <dbReference type="SAM" id="MobiDB-lite"/>
    </source>
</evidence>
<organism evidence="2 3">
    <name type="scientific">Scylla paramamosain</name>
    <name type="common">Mud crab</name>
    <dbReference type="NCBI Taxonomy" id="85552"/>
    <lineage>
        <taxon>Eukaryota</taxon>
        <taxon>Metazoa</taxon>
        <taxon>Ecdysozoa</taxon>
        <taxon>Arthropoda</taxon>
        <taxon>Crustacea</taxon>
        <taxon>Multicrustacea</taxon>
        <taxon>Malacostraca</taxon>
        <taxon>Eumalacostraca</taxon>
        <taxon>Eucarida</taxon>
        <taxon>Decapoda</taxon>
        <taxon>Pleocyemata</taxon>
        <taxon>Brachyura</taxon>
        <taxon>Eubrachyura</taxon>
        <taxon>Portunoidea</taxon>
        <taxon>Portunidae</taxon>
        <taxon>Portuninae</taxon>
        <taxon>Scylla</taxon>
    </lineage>
</organism>
<protein>
    <submittedName>
        <fullName evidence="2">Uncharacterized protein</fullName>
    </submittedName>
</protein>
<evidence type="ECO:0000313" key="3">
    <source>
        <dbReference type="Proteomes" id="UP001487740"/>
    </source>
</evidence>
<gene>
    <name evidence="2" type="ORF">O3P69_001802</name>
</gene>
<comment type="caution">
    <text evidence="2">The sequence shown here is derived from an EMBL/GenBank/DDBJ whole genome shotgun (WGS) entry which is preliminary data.</text>
</comment>
<feature type="compositionally biased region" description="Pro residues" evidence="1">
    <location>
        <begin position="16"/>
        <end position="29"/>
    </location>
</feature>
<evidence type="ECO:0000313" key="2">
    <source>
        <dbReference type="EMBL" id="KAK8405473.1"/>
    </source>
</evidence>
<name>A0AAW0V217_SCYPA</name>
<reference evidence="2 3" key="1">
    <citation type="submission" date="2023-03" db="EMBL/GenBank/DDBJ databases">
        <title>High-quality genome of Scylla paramamosain provides insights in environmental adaptation.</title>
        <authorList>
            <person name="Zhang L."/>
        </authorList>
    </citation>
    <scope>NUCLEOTIDE SEQUENCE [LARGE SCALE GENOMIC DNA]</scope>
    <source>
        <strain evidence="2">LZ_2023a</strain>
        <tissue evidence="2">Muscle</tissue>
    </source>
</reference>
<proteinExistence type="predicted"/>
<dbReference type="EMBL" id="JARAKH010000003">
    <property type="protein sequence ID" value="KAK8405473.1"/>
    <property type="molecule type" value="Genomic_DNA"/>
</dbReference>
<dbReference type="AlphaFoldDB" id="A0AAW0V217"/>
<feature type="region of interest" description="Disordered" evidence="1">
    <location>
        <begin position="1"/>
        <end position="34"/>
    </location>
</feature>